<evidence type="ECO:0008006" key="3">
    <source>
        <dbReference type="Google" id="ProtNLM"/>
    </source>
</evidence>
<gene>
    <name evidence="1" type="ORF">QE404_002375</name>
</gene>
<accession>A0ABU0TJK8</accession>
<comment type="caution">
    <text evidence="1">The sequence shown here is derived from an EMBL/GenBank/DDBJ whole genome shotgun (WGS) entry which is preliminary data.</text>
</comment>
<proteinExistence type="predicted"/>
<dbReference type="Proteomes" id="UP001225072">
    <property type="component" value="Unassembled WGS sequence"/>
</dbReference>
<dbReference type="RefSeq" id="WP_307450598.1">
    <property type="nucleotide sequence ID" value="NZ_JAUTAL010000001.1"/>
</dbReference>
<sequence length="145" mass="16695">MSICLKKTLKLFFVMLLFSCKGEPAKKEESNDSIDARKAVVKTPADQTVENCYDYLTELVRSSNFPFSEWKIDKKKVNLLIDDDNEEVISCQLIIDTEGSGTIGWIEYRKKDGRLMNTSANLEQPAELKYDTKWKDLFDSCASRY</sequence>
<name>A0ABU0TJK8_9FLAO</name>
<evidence type="ECO:0000313" key="1">
    <source>
        <dbReference type="EMBL" id="MDQ1097228.1"/>
    </source>
</evidence>
<organism evidence="1 2">
    <name type="scientific">Chryseobacterium camelliae</name>
    <dbReference type="NCBI Taxonomy" id="1265445"/>
    <lineage>
        <taxon>Bacteria</taxon>
        <taxon>Pseudomonadati</taxon>
        <taxon>Bacteroidota</taxon>
        <taxon>Flavobacteriia</taxon>
        <taxon>Flavobacteriales</taxon>
        <taxon>Weeksellaceae</taxon>
        <taxon>Chryseobacterium group</taxon>
        <taxon>Chryseobacterium</taxon>
    </lineage>
</organism>
<evidence type="ECO:0000313" key="2">
    <source>
        <dbReference type="Proteomes" id="UP001225072"/>
    </source>
</evidence>
<dbReference type="EMBL" id="JAUTAL010000001">
    <property type="protein sequence ID" value="MDQ1097228.1"/>
    <property type="molecule type" value="Genomic_DNA"/>
</dbReference>
<keyword evidence="2" id="KW-1185">Reference proteome</keyword>
<reference evidence="1 2" key="1">
    <citation type="submission" date="2023-07" db="EMBL/GenBank/DDBJ databases">
        <title>Functional and genomic diversity of the sorghum phyllosphere microbiome.</title>
        <authorList>
            <person name="Shade A."/>
        </authorList>
    </citation>
    <scope>NUCLEOTIDE SEQUENCE [LARGE SCALE GENOMIC DNA]</scope>
    <source>
        <strain evidence="1 2">SORGH_AS_1064</strain>
    </source>
</reference>
<protein>
    <recommendedName>
        <fullName evidence="3">Lipoprotein</fullName>
    </recommendedName>
</protein>